<dbReference type="EMBL" id="OZ034817">
    <property type="protein sequence ID" value="CAL1381057.1"/>
    <property type="molecule type" value="Genomic_DNA"/>
</dbReference>
<dbReference type="Proteomes" id="UP001497516">
    <property type="component" value="Chromosome 4"/>
</dbReference>
<accession>A0AAV2E5K2</accession>
<sequence>MRAEESGFKITTSIEEVTEMVDLMDHTNRARKRSLLQHFFNQQDMARTEGIPVPRQPSLGERIWGYEKIGNYWVKTGYTLCYKEMAGTLADVEDESREENDGEEETQ</sequence>
<organism evidence="1 2">
    <name type="scientific">Linum trigynum</name>
    <dbReference type="NCBI Taxonomy" id="586398"/>
    <lineage>
        <taxon>Eukaryota</taxon>
        <taxon>Viridiplantae</taxon>
        <taxon>Streptophyta</taxon>
        <taxon>Embryophyta</taxon>
        <taxon>Tracheophyta</taxon>
        <taxon>Spermatophyta</taxon>
        <taxon>Magnoliopsida</taxon>
        <taxon>eudicotyledons</taxon>
        <taxon>Gunneridae</taxon>
        <taxon>Pentapetalae</taxon>
        <taxon>rosids</taxon>
        <taxon>fabids</taxon>
        <taxon>Malpighiales</taxon>
        <taxon>Linaceae</taxon>
        <taxon>Linum</taxon>
    </lineage>
</organism>
<proteinExistence type="predicted"/>
<keyword evidence="2" id="KW-1185">Reference proteome</keyword>
<evidence type="ECO:0000313" key="1">
    <source>
        <dbReference type="EMBL" id="CAL1381057.1"/>
    </source>
</evidence>
<name>A0AAV2E5K2_9ROSI</name>
<reference evidence="1 2" key="1">
    <citation type="submission" date="2024-04" db="EMBL/GenBank/DDBJ databases">
        <authorList>
            <person name="Fracassetti M."/>
        </authorList>
    </citation>
    <scope>NUCLEOTIDE SEQUENCE [LARGE SCALE GENOMIC DNA]</scope>
</reference>
<evidence type="ECO:0000313" key="2">
    <source>
        <dbReference type="Proteomes" id="UP001497516"/>
    </source>
</evidence>
<protein>
    <submittedName>
        <fullName evidence="1">Uncharacterized protein</fullName>
    </submittedName>
</protein>
<dbReference type="AlphaFoldDB" id="A0AAV2E5K2"/>
<gene>
    <name evidence="1" type="ORF">LTRI10_LOCUS22462</name>
</gene>